<accession>A0A7I4B180</accession>
<evidence type="ECO:0000256" key="2">
    <source>
        <dbReference type="ARBA" id="ARBA00022801"/>
    </source>
</evidence>
<dbReference type="GO" id="GO:0004520">
    <property type="term" value="F:DNA endonuclease activity"/>
    <property type="evidence" value="ECO:0000318"/>
    <property type="project" value="GO_Central"/>
</dbReference>
<dbReference type="InParanoid" id="A0A7I4B180"/>
<dbReference type="Pfam" id="PF00271">
    <property type="entry name" value="Helicase_C"/>
    <property type="match status" value="1"/>
</dbReference>
<dbReference type="GO" id="GO:0031297">
    <property type="term" value="P:replication fork processing"/>
    <property type="evidence" value="ECO:0000318"/>
    <property type="project" value="GO_Central"/>
</dbReference>
<keyword evidence="10" id="KW-1185">Reference proteome</keyword>
<evidence type="ECO:0000259" key="6">
    <source>
        <dbReference type="PROSITE" id="PS51192"/>
    </source>
</evidence>
<evidence type="ECO:0000259" key="8">
    <source>
        <dbReference type="PROSITE" id="PS51467"/>
    </source>
</evidence>
<feature type="domain" description="HARP" evidence="8">
    <location>
        <begin position="67"/>
        <end position="143"/>
    </location>
</feature>
<dbReference type="CDD" id="cd18793">
    <property type="entry name" value="SF2_C_SNF"/>
    <property type="match status" value="1"/>
</dbReference>
<feature type="region of interest" description="Disordered" evidence="5">
    <location>
        <begin position="1"/>
        <end position="69"/>
    </location>
</feature>
<protein>
    <recommendedName>
        <fullName evidence="11">SNF2 family DNA-dependent ATPase</fullName>
    </recommendedName>
</protein>
<keyword evidence="3" id="KW-0347">Helicase</keyword>
<evidence type="ECO:0000259" key="7">
    <source>
        <dbReference type="PROSITE" id="PS51194"/>
    </source>
</evidence>
<reference evidence="9" key="3">
    <citation type="submission" date="2020-12" db="UniProtKB">
        <authorList>
            <consortium name="EnsemblPlants"/>
        </authorList>
    </citation>
    <scope>IDENTIFICATION</scope>
</reference>
<evidence type="ECO:0000256" key="3">
    <source>
        <dbReference type="ARBA" id="ARBA00022806"/>
    </source>
</evidence>
<gene>
    <name evidence="9" type="primary">LOC112293494</name>
</gene>
<dbReference type="Gene3D" id="3.40.50.300">
    <property type="entry name" value="P-loop containing nucleotide triphosphate hydrolases"/>
    <property type="match status" value="1"/>
</dbReference>
<dbReference type="InterPro" id="IPR010003">
    <property type="entry name" value="HARP_dom"/>
</dbReference>
<dbReference type="Pfam" id="PF00176">
    <property type="entry name" value="SNF2-rel_dom"/>
    <property type="match status" value="1"/>
</dbReference>
<dbReference type="GO" id="GO:0005524">
    <property type="term" value="F:ATP binding"/>
    <property type="evidence" value="ECO:0007669"/>
    <property type="project" value="UniProtKB-KW"/>
</dbReference>
<dbReference type="PANTHER" id="PTHR45766">
    <property type="entry name" value="DNA ANNEALING HELICASE AND ENDONUCLEASE ZRANB3 FAMILY MEMBER"/>
    <property type="match status" value="1"/>
</dbReference>
<dbReference type="Proteomes" id="UP000006727">
    <property type="component" value="Chromosome 16"/>
</dbReference>
<organism evidence="9 10">
    <name type="scientific">Physcomitrium patens</name>
    <name type="common">Spreading-leaved earth moss</name>
    <name type="synonym">Physcomitrella patens</name>
    <dbReference type="NCBI Taxonomy" id="3218"/>
    <lineage>
        <taxon>Eukaryota</taxon>
        <taxon>Viridiplantae</taxon>
        <taxon>Streptophyta</taxon>
        <taxon>Embryophyta</taxon>
        <taxon>Bryophyta</taxon>
        <taxon>Bryophytina</taxon>
        <taxon>Bryopsida</taxon>
        <taxon>Funariidae</taxon>
        <taxon>Funariales</taxon>
        <taxon>Funariaceae</taxon>
        <taxon>Physcomitrium</taxon>
    </lineage>
</organism>
<dbReference type="PROSITE" id="PS51467">
    <property type="entry name" value="HARP"/>
    <property type="match status" value="3"/>
</dbReference>
<dbReference type="FunFam" id="3.40.50.10810:FF:000044">
    <property type="entry name" value="Chromatin remodeling factor18"/>
    <property type="match status" value="1"/>
</dbReference>
<dbReference type="PROSITE" id="PS51194">
    <property type="entry name" value="HELICASE_CTER"/>
    <property type="match status" value="1"/>
</dbReference>
<feature type="domain" description="Helicase ATP-binding" evidence="6">
    <location>
        <begin position="434"/>
        <end position="612"/>
    </location>
</feature>
<dbReference type="GO" id="GO:0016787">
    <property type="term" value="F:hydrolase activity"/>
    <property type="evidence" value="ECO:0007669"/>
    <property type="project" value="UniProtKB-KW"/>
</dbReference>
<dbReference type="PANTHER" id="PTHR45766:SF3">
    <property type="entry name" value="DNA ANNEALING HELICASE AND ENDONUCLEASE ZRANB3"/>
    <property type="match status" value="1"/>
</dbReference>
<dbReference type="InterPro" id="IPR001650">
    <property type="entry name" value="Helicase_C-like"/>
</dbReference>
<dbReference type="Pfam" id="PF07443">
    <property type="entry name" value="HARP"/>
    <property type="match status" value="1"/>
</dbReference>
<dbReference type="EMBL" id="ABEU02000016">
    <property type="status" value="NOT_ANNOTATED_CDS"/>
    <property type="molecule type" value="Genomic_DNA"/>
</dbReference>
<dbReference type="PROSITE" id="PS51192">
    <property type="entry name" value="HELICASE_ATP_BIND_1"/>
    <property type="match status" value="1"/>
</dbReference>
<dbReference type="InterPro" id="IPR038718">
    <property type="entry name" value="SNF2-like_sf"/>
</dbReference>
<dbReference type="CDD" id="cd18010">
    <property type="entry name" value="DEXHc_HARP_SMARCAL1"/>
    <property type="match status" value="1"/>
</dbReference>
<name>A0A7I4B180_PHYPA</name>
<dbReference type="FunFam" id="3.40.50.300:FF:001501">
    <property type="entry name" value="Chromatin remodeling factor18"/>
    <property type="match status" value="1"/>
</dbReference>
<evidence type="ECO:0000313" key="9">
    <source>
        <dbReference type="EnsemblPlants" id="Pp3c16_16990V3.4"/>
    </source>
</evidence>
<dbReference type="InterPro" id="IPR027417">
    <property type="entry name" value="P-loop_NTPase"/>
</dbReference>
<dbReference type="InterPro" id="IPR000330">
    <property type="entry name" value="SNF2_N"/>
</dbReference>
<feature type="domain" description="HARP" evidence="8">
    <location>
        <begin position="321"/>
        <end position="395"/>
    </location>
</feature>
<keyword evidence="4" id="KW-0067">ATP-binding</keyword>
<dbReference type="SMART" id="SM00487">
    <property type="entry name" value="DEXDc"/>
    <property type="match status" value="1"/>
</dbReference>
<evidence type="ECO:0000256" key="1">
    <source>
        <dbReference type="ARBA" id="ARBA00022741"/>
    </source>
</evidence>
<feature type="domain" description="HARP" evidence="8">
    <location>
        <begin position="213"/>
        <end position="283"/>
    </location>
</feature>
<evidence type="ECO:0000313" key="10">
    <source>
        <dbReference type="Proteomes" id="UP000006727"/>
    </source>
</evidence>
<keyword evidence="2" id="KW-0378">Hydrolase</keyword>
<evidence type="ECO:0000256" key="4">
    <source>
        <dbReference type="ARBA" id="ARBA00022840"/>
    </source>
</evidence>
<reference evidence="9 10" key="2">
    <citation type="journal article" date="2018" name="Plant J.">
        <title>The Physcomitrella patens chromosome-scale assembly reveals moss genome structure and evolution.</title>
        <authorList>
            <person name="Lang D."/>
            <person name="Ullrich K.K."/>
            <person name="Murat F."/>
            <person name="Fuchs J."/>
            <person name="Jenkins J."/>
            <person name="Haas F.B."/>
            <person name="Piednoel M."/>
            <person name="Gundlach H."/>
            <person name="Van Bel M."/>
            <person name="Meyberg R."/>
            <person name="Vives C."/>
            <person name="Morata J."/>
            <person name="Symeonidi A."/>
            <person name="Hiss M."/>
            <person name="Muchero W."/>
            <person name="Kamisugi Y."/>
            <person name="Saleh O."/>
            <person name="Blanc G."/>
            <person name="Decker E.L."/>
            <person name="van Gessel N."/>
            <person name="Grimwood J."/>
            <person name="Hayes R.D."/>
            <person name="Graham S.W."/>
            <person name="Gunter L.E."/>
            <person name="McDaniel S.F."/>
            <person name="Hoernstein S.N.W."/>
            <person name="Larsson A."/>
            <person name="Li F.W."/>
            <person name="Perroud P.F."/>
            <person name="Phillips J."/>
            <person name="Ranjan P."/>
            <person name="Rokshar D.S."/>
            <person name="Rothfels C.J."/>
            <person name="Schneider L."/>
            <person name="Shu S."/>
            <person name="Stevenson D.W."/>
            <person name="Thummler F."/>
            <person name="Tillich M."/>
            <person name="Villarreal Aguilar J.C."/>
            <person name="Widiez T."/>
            <person name="Wong G.K."/>
            <person name="Wymore A."/>
            <person name="Zhang Y."/>
            <person name="Zimmer A.D."/>
            <person name="Quatrano R.S."/>
            <person name="Mayer K.F.X."/>
            <person name="Goodstein D."/>
            <person name="Casacuberta J.M."/>
            <person name="Vandepoele K."/>
            <person name="Reski R."/>
            <person name="Cuming A.C."/>
            <person name="Tuskan G.A."/>
            <person name="Maumus F."/>
            <person name="Salse J."/>
            <person name="Schmutz J."/>
            <person name="Rensing S.A."/>
        </authorList>
    </citation>
    <scope>NUCLEOTIDE SEQUENCE [LARGE SCALE GENOMIC DNA]</scope>
    <source>
        <strain evidence="9 10">cv. Gransden 2004</strain>
    </source>
</reference>
<dbReference type="Gramene" id="Pp3c16_16990V3.4">
    <property type="protein sequence ID" value="Pp3c16_16990V3.4"/>
    <property type="gene ID" value="Pp3c16_16990"/>
</dbReference>
<dbReference type="EnsemblPlants" id="Pp3c16_16990V3.4">
    <property type="protein sequence ID" value="Pp3c16_16990V3.4"/>
    <property type="gene ID" value="Pp3c16_16990"/>
</dbReference>
<dbReference type="GO" id="GO:0006281">
    <property type="term" value="P:DNA repair"/>
    <property type="evidence" value="ECO:0000318"/>
    <property type="project" value="GO_Central"/>
</dbReference>
<dbReference type="FunCoup" id="A0A7I4B180">
    <property type="interactions" value="3125"/>
</dbReference>
<dbReference type="InterPro" id="IPR049730">
    <property type="entry name" value="SNF2/RAD54-like_C"/>
</dbReference>
<dbReference type="GO" id="GO:0004386">
    <property type="term" value="F:helicase activity"/>
    <property type="evidence" value="ECO:0007669"/>
    <property type="project" value="UniProtKB-KW"/>
</dbReference>
<feature type="compositionally biased region" description="Basic and acidic residues" evidence="5">
    <location>
        <begin position="978"/>
        <end position="988"/>
    </location>
</feature>
<feature type="compositionally biased region" description="Acidic residues" evidence="5">
    <location>
        <begin position="1"/>
        <end position="15"/>
    </location>
</feature>
<proteinExistence type="predicted"/>
<dbReference type="GO" id="GO:0043596">
    <property type="term" value="C:nuclear replication fork"/>
    <property type="evidence" value="ECO:0000318"/>
    <property type="project" value="GO_Central"/>
</dbReference>
<feature type="domain" description="Helicase C-terminal" evidence="7">
    <location>
        <begin position="735"/>
        <end position="883"/>
    </location>
</feature>
<dbReference type="SMART" id="SM00490">
    <property type="entry name" value="HELICc"/>
    <property type="match status" value="1"/>
</dbReference>
<evidence type="ECO:0000256" key="5">
    <source>
        <dbReference type="SAM" id="MobiDB-lite"/>
    </source>
</evidence>
<dbReference type="InterPro" id="IPR014001">
    <property type="entry name" value="Helicase_ATP-bd"/>
</dbReference>
<evidence type="ECO:0008006" key="11">
    <source>
        <dbReference type="Google" id="ProtNLM"/>
    </source>
</evidence>
<dbReference type="AlphaFoldDB" id="A0A7I4B180"/>
<feature type="compositionally biased region" description="Basic and acidic residues" evidence="5">
    <location>
        <begin position="19"/>
        <end position="29"/>
    </location>
</feature>
<dbReference type="SUPFAM" id="SSF52540">
    <property type="entry name" value="P-loop containing nucleoside triphosphate hydrolases"/>
    <property type="match status" value="2"/>
</dbReference>
<feature type="region of interest" description="Disordered" evidence="5">
    <location>
        <begin position="953"/>
        <end position="1003"/>
    </location>
</feature>
<dbReference type="Gene3D" id="3.40.50.10810">
    <property type="entry name" value="Tandem AAA-ATPase domain"/>
    <property type="match status" value="1"/>
</dbReference>
<reference evidence="9 10" key="1">
    <citation type="journal article" date="2008" name="Science">
        <title>The Physcomitrella genome reveals evolutionary insights into the conquest of land by plants.</title>
        <authorList>
            <person name="Rensing S."/>
            <person name="Lang D."/>
            <person name="Zimmer A."/>
            <person name="Terry A."/>
            <person name="Salamov A."/>
            <person name="Shapiro H."/>
            <person name="Nishiyama T."/>
            <person name="Perroud P.-F."/>
            <person name="Lindquist E."/>
            <person name="Kamisugi Y."/>
            <person name="Tanahashi T."/>
            <person name="Sakakibara K."/>
            <person name="Fujita T."/>
            <person name="Oishi K."/>
            <person name="Shin-I T."/>
            <person name="Kuroki Y."/>
            <person name="Toyoda A."/>
            <person name="Suzuki Y."/>
            <person name="Hashimoto A."/>
            <person name="Yamaguchi K."/>
            <person name="Sugano A."/>
            <person name="Kohara Y."/>
            <person name="Fujiyama A."/>
            <person name="Anterola A."/>
            <person name="Aoki S."/>
            <person name="Ashton N."/>
            <person name="Barbazuk W.B."/>
            <person name="Barker E."/>
            <person name="Bennetzen J."/>
            <person name="Bezanilla M."/>
            <person name="Blankenship R."/>
            <person name="Cho S.H."/>
            <person name="Dutcher S."/>
            <person name="Estelle M."/>
            <person name="Fawcett J.A."/>
            <person name="Gundlach H."/>
            <person name="Hanada K."/>
            <person name="Heyl A."/>
            <person name="Hicks K.A."/>
            <person name="Hugh J."/>
            <person name="Lohr M."/>
            <person name="Mayer K."/>
            <person name="Melkozernov A."/>
            <person name="Murata T."/>
            <person name="Nelson D."/>
            <person name="Pils B."/>
            <person name="Prigge M."/>
            <person name="Reiss B."/>
            <person name="Renner T."/>
            <person name="Rombauts S."/>
            <person name="Rushton P."/>
            <person name="Sanderfoot A."/>
            <person name="Schween G."/>
            <person name="Shiu S.-H."/>
            <person name="Stueber K."/>
            <person name="Theodoulou F.L."/>
            <person name="Tu H."/>
            <person name="Van de Peer Y."/>
            <person name="Verrier P.J."/>
            <person name="Waters E."/>
            <person name="Wood A."/>
            <person name="Yang L."/>
            <person name="Cove D."/>
            <person name="Cuming A."/>
            <person name="Hasebe M."/>
            <person name="Lucas S."/>
            <person name="Mishler D.B."/>
            <person name="Reski R."/>
            <person name="Grigoriev I."/>
            <person name="Quatrano R.S."/>
            <person name="Boore J.L."/>
        </authorList>
    </citation>
    <scope>NUCLEOTIDE SEQUENCE [LARGE SCALE GENOMIC DNA]</scope>
    <source>
        <strain evidence="9 10">cv. Gransden 2004</strain>
    </source>
</reference>
<sequence>MDDDEWGLSMEELDSLENNAKKQLAERQRSSSTASVSPPRYSYHGQQQQRSAFASPRKQMFHSPSRSSGPISKMSIKFFVDHPGRIGVQAAFNKHLVGGFKMVPGHEWDANRRIWHFPATRFEEVVRRITTLPEVSVDVEATPPLMLPPGGIQDQRQTASNMHLSGSPLNLPQRSQAELPEPVGDQTLASPPRLQLFKESAHTNSSKSPIKAKGSGLVAQIYLMDPDHVAVRSPFNLKVKEACQSVPGRVWNAEERVWVIPRSKMEELVEALSRIPVTVEAVPPLCLPAAKFPVRSDDLKFSQSEREPAPSSSQTKSESVNVPKALIKLYLHHSGDIAAKFEYNAKIVAAMRTVPRAEWNPKERLWLFPISSVSEAEKIMSNISDLDVSVEGLEPLVRRAIEAAAAVPNLLEKYNEVPEHLETKLLPFQRDGVRFALQRGCRVMIADEMGLGKTLQLRMKLQAIAVVSCLEEDWPVLIVVPSSLRLQWAMSLQQWLDIRPSDITVFMSQYSSWNKEGFNIVNSATRGHVKLDGLFNIVSYDLVTKLADAISEAQFKIIIADEAHYLKNAQAKRTNACVPLLQKAKYAVLLSGTPALSRPIELFKQLEALQPTVYKNGVSEYGNRYCLGGHFGMYQGSSNLQELHALVKSTVMIRRLKKDVLSELPQKRRQQVFVSLEDKGIRHMKALFHELNEIKDAMKLCKEDEKERMKYSEKQLLNKIYTESAVVKLPAVQEYLTTMIDAECKFLVFAHHQSMLDGIEQLLMKKKVGLIRIDGGTPQSARQALVTRFQENDNIIAAVLGIRAAGVGLTLTAASTVIFAEMSWTPGDLVQAEDRAHRIGQASSVNVYYLHAHDTIDDIIWDTVQNKLENLSQVLDGQENTLQVAAPPKTYAHVPRGQSTLDSFLHPSAAASLNQPQCEGNSSLPGSDFSTSMRDEFLFDPELVEEPMHVTSSANFREPDRSFNGHSYPPQMGQMGDPLKRSSDRIDYDGSDATNDYKRKRLF</sequence>
<keyword evidence="1" id="KW-0547">Nucleotide-binding</keyword>